<dbReference type="Pfam" id="PF02355">
    <property type="entry name" value="SecD_SecF_C"/>
    <property type="match status" value="1"/>
</dbReference>
<feature type="transmembrane region" description="Helical" evidence="9">
    <location>
        <begin position="127"/>
        <end position="147"/>
    </location>
</feature>
<evidence type="ECO:0000256" key="3">
    <source>
        <dbReference type="ARBA" id="ARBA00022475"/>
    </source>
</evidence>
<evidence type="ECO:0000256" key="4">
    <source>
        <dbReference type="ARBA" id="ARBA00022692"/>
    </source>
</evidence>
<comment type="caution">
    <text evidence="9">Lacks conserved residue(s) required for the propagation of feature annotation.</text>
</comment>
<comment type="caution">
    <text evidence="11">The sequence shown here is derived from an EMBL/GenBank/DDBJ whole genome shotgun (WGS) entry which is preliminary data.</text>
</comment>
<comment type="similarity">
    <text evidence="9">Belongs to the SecD/SecF family. SecF subfamily.</text>
</comment>
<feature type="transmembrane region" description="Helical" evidence="9">
    <location>
        <begin position="258"/>
        <end position="285"/>
    </location>
</feature>
<dbReference type="AlphaFoldDB" id="A0A520KSY1"/>
<dbReference type="InterPro" id="IPR024921">
    <property type="entry name" value="SecF_arc"/>
</dbReference>
<comment type="subcellular location">
    <subcellularLocation>
        <location evidence="1 9">Cell membrane</location>
        <topology evidence="1 9">Multi-pass membrane protein</topology>
    </subcellularLocation>
</comment>
<dbReference type="PANTHER" id="PTHR30081">
    <property type="entry name" value="PROTEIN-EXPORT MEMBRANE PROTEIN SEC"/>
    <property type="match status" value="1"/>
</dbReference>
<dbReference type="InterPro" id="IPR022813">
    <property type="entry name" value="SecD/SecF_arch_bac"/>
</dbReference>
<dbReference type="HAMAP" id="MF_01464_A">
    <property type="entry name" value="SecF_A"/>
    <property type="match status" value="1"/>
</dbReference>
<evidence type="ECO:0000256" key="1">
    <source>
        <dbReference type="ARBA" id="ARBA00004651"/>
    </source>
</evidence>
<name>A0A520KSY1_METT2</name>
<feature type="domain" description="Protein export membrane protein SecD/SecF C-terminal" evidence="10">
    <location>
        <begin position="109"/>
        <end position="285"/>
    </location>
</feature>
<accession>A0A520KSY1</accession>
<evidence type="ECO:0000256" key="2">
    <source>
        <dbReference type="ARBA" id="ARBA00022448"/>
    </source>
</evidence>
<dbReference type="GO" id="GO:0005886">
    <property type="term" value="C:plasma membrane"/>
    <property type="evidence" value="ECO:0007669"/>
    <property type="project" value="UniProtKB-SubCell"/>
</dbReference>
<dbReference type="GO" id="GO:0006605">
    <property type="term" value="P:protein targeting"/>
    <property type="evidence" value="ECO:0007669"/>
    <property type="project" value="UniProtKB-UniRule"/>
</dbReference>
<comment type="function">
    <text evidence="9">Involved in protein export.</text>
</comment>
<evidence type="ECO:0000256" key="8">
    <source>
        <dbReference type="ARBA" id="ARBA00023136"/>
    </source>
</evidence>
<evidence type="ECO:0000313" key="11">
    <source>
        <dbReference type="EMBL" id="RZN65012.1"/>
    </source>
</evidence>
<comment type="subunit">
    <text evidence="9">Part of the protein translocation apparatus. Forms a complex with SecD.</text>
</comment>
<dbReference type="Proteomes" id="UP000317158">
    <property type="component" value="Unassembled WGS sequence"/>
</dbReference>
<dbReference type="PANTHER" id="PTHR30081:SF8">
    <property type="entry name" value="PROTEIN TRANSLOCASE SUBUNIT SECF"/>
    <property type="match status" value="1"/>
</dbReference>
<evidence type="ECO:0000256" key="6">
    <source>
        <dbReference type="ARBA" id="ARBA00022989"/>
    </source>
</evidence>
<evidence type="ECO:0000256" key="5">
    <source>
        <dbReference type="ARBA" id="ARBA00022927"/>
    </source>
</evidence>
<keyword evidence="3 9" id="KW-1003">Cell membrane</keyword>
<evidence type="ECO:0000259" key="10">
    <source>
        <dbReference type="Pfam" id="PF02355"/>
    </source>
</evidence>
<feature type="transmembrane region" description="Helical" evidence="9">
    <location>
        <begin position="221"/>
        <end position="246"/>
    </location>
</feature>
<evidence type="ECO:0000313" key="12">
    <source>
        <dbReference type="Proteomes" id="UP000317158"/>
    </source>
</evidence>
<dbReference type="EMBL" id="RXIF01000004">
    <property type="protein sequence ID" value="RZN65012.1"/>
    <property type="molecule type" value="Genomic_DNA"/>
</dbReference>
<evidence type="ECO:0000256" key="9">
    <source>
        <dbReference type="HAMAP-Rule" id="MF_01464"/>
    </source>
</evidence>
<dbReference type="InterPro" id="IPR048634">
    <property type="entry name" value="SecD_SecF_C"/>
</dbReference>
<feature type="transmembrane region" description="Helical" evidence="9">
    <location>
        <begin position="20"/>
        <end position="37"/>
    </location>
</feature>
<protein>
    <recommendedName>
        <fullName evidence="9">Protein-export membrane protein SecF</fullName>
    </recommendedName>
</protein>
<keyword evidence="4 9" id="KW-0812">Transmembrane</keyword>
<sequence>MKFDLNPYNLDTKKMIRIPLFILVICIGILFSFFVIYDTPVRLGYDFTGGTVITVPSTKDVGYLEEKYQAYDLLFVRDMGSRTMLQFGFIDPDKGKELRESIIQEYGEENVQLDYSGATFGEEMQRLAIIAIIFSFILMAIVVFVAFRIPLPSCMITFCALSDIIMAMAMMDIFGIELTLGSLAALLMLIGYSVDTDILLTNKVLKEGKNTKDDFKRIFNTGFTMTTTTLVAVVVMFIVSTFSYLFTSYTQITILSEMSAVLIFGLLADMLNTWLMNAGFLRLYIDKRGKRR</sequence>
<dbReference type="Gene3D" id="1.20.1640.10">
    <property type="entry name" value="Multidrug efflux transporter AcrB transmembrane domain"/>
    <property type="match status" value="1"/>
</dbReference>
<reference evidence="11 12" key="1">
    <citation type="journal article" date="2019" name="Nat. Microbiol.">
        <title>Wide diversity of methane and short-chain alkane metabolisms in uncultured archaea.</title>
        <authorList>
            <person name="Borrel G."/>
            <person name="Adam P.S."/>
            <person name="McKay L.J."/>
            <person name="Chen L.X."/>
            <person name="Sierra-Garcia I.N."/>
            <person name="Sieber C.M."/>
            <person name="Letourneur Q."/>
            <person name="Ghozlane A."/>
            <person name="Andersen G.L."/>
            <person name="Li W.J."/>
            <person name="Hallam S.J."/>
            <person name="Muyzer G."/>
            <person name="de Oliveira V.M."/>
            <person name="Inskeep W.P."/>
            <person name="Banfield J.F."/>
            <person name="Gribaldo S."/>
        </authorList>
    </citation>
    <scope>NUCLEOTIDE SEQUENCE [LARGE SCALE GENOMIC DNA]</scope>
    <source>
        <strain evidence="11">NM1a</strain>
    </source>
</reference>
<gene>
    <name evidence="9" type="primary">secF</name>
    <name evidence="11" type="ORF">EF806_02930</name>
</gene>
<evidence type="ECO:0000256" key="7">
    <source>
        <dbReference type="ARBA" id="ARBA00023010"/>
    </source>
</evidence>
<keyword evidence="8 9" id="KW-0472">Membrane</keyword>
<organism evidence="11 12">
    <name type="scientific">Methanoliparum thermophilum</name>
    <dbReference type="NCBI Taxonomy" id="2491083"/>
    <lineage>
        <taxon>Archaea</taxon>
        <taxon>Methanobacteriati</taxon>
        <taxon>Methanobacteriota</taxon>
        <taxon>Candidatus Methanoliparia</taxon>
        <taxon>Candidatus Methanoliparales</taxon>
        <taxon>Candidatus Methanoliparaceae</taxon>
        <taxon>Candidatus Methanoliparum</taxon>
    </lineage>
</organism>
<dbReference type="GO" id="GO:0065002">
    <property type="term" value="P:intracellular protein transmembrane transport"/>
    <property type="evidence" value="ECO:0007669"/>
    <property type="project" value="UniProtKB-UniRule"/>
</dbReference>
<keyword evidence="2 9" id="KW-0813">Transport</keyword>
<keyword evidence="6 9" id="KW-1133">Transmembrane helix</keyword>
<keyword evidence="5 9" id="KW-0653">Protein transport</keyword>
<dbReference type="SUPFAM" id="SSF82866">
    <property type="entry name" value="Multidrug efflux transporter AcrB transmembrane domain"/>
    <property type="match status" value="1"/>
</dbReference>
<keyword evidence="7 9" id="KW-0811">Translocation</keyword>
<proteinExistence type="inferred from homology"/>